<dbReference type="EMBL" id="AUZM01000051">
    <property type="protein sequence ID" value="ERT05694.1"/>
    <property type="molecule type" value="Genomic_DNA"/>
</dbReference>
<dbReference type="RefSeq" id="WP_023068089.1">
    <property type="nucleotide sequence ID" value="NZ_AUZM01000051.1"/>
</dbReference>
<accession>U7QCU8</accession>
<evidence type="ECO:0000313" key="2">
    <source>
        <dbReference type="Proteomes" id="UP000017127"/>
    </source>
</evidence>
<organism evidence="1 2">
    <name type="scientific">Lyngbya aestuarii BL J</name>
    <dbReference type="NCBI Taxonomy" id="1348334"/>
    <lineage>
        <taxon>Bacteria</taxon>
        <taxon>Bacillati</taxon>
        <taxon>Cyanobacteriota</taxon>
        <taxon>Cyanophyceae</taxon>
        <taxon>Oscillatoriophycideae</taxon>
        <taxon>Oscillatoriales</taxon>
        <taxon>Microcoleaceae</taxon>
        <taxon>Lyngbya</taxon>
    </lineage>
</organism>
<proteinExistence type="predicted"/>
<keyword evidence="2" id="KW-1185">Reference proteome</keyword>
<dbReference type="AlphaFoldDB" id="U7QCU8"/>
<gene>
    <name evidence="1" type="ORF">M595_4357</name>
</gene>
<sequence>MTLEGELIPNAEEQVVVAQERAEKLAQRLRELGVDPDEIV</sequence>
<evidence type="ECO:0000313" key="1">
    <source>
        <dbReference type="EMBL" id="ERT05694.1"/>
    </source>
</evidence>
<protein>
    <submittedName>
        <fullName evidence="1">Uncharacterized protein</fullName>
    </submittedName>
</protein>
<dbReference type="Proteomes" id="UP000017127">
    <property type="component" value="Unassembled WGS sequence"/>
</dbReference>
<name>U7QCU8_9CYAN</name>
<comment type="caution">
    <text evidence="1">The sequence shown here is derived from an EMBL/GenBank/DDBJ whole genome shotgun (WGS) entry which is preliminary data.</text>
</comment>
<reference evidence="1 2" key="1">
    <citation type="journal article" date="2013" name="Front. Microbiol.">
        <title>Comparative genomic analyses of the cyanobacterium, Lyngbya aestuarii BL J, a powerful hydrogen producer.</title>
        <authorList>
            <person name="Kothari A."/>
            <person name="Vaughn M."/>
            <person name="Garcia-Pichel F."/>
        </authorList>
    </citation>
    <scope>NUCLEOTIDE SEQUENCE [LARGE SCALE GENOMIC DNA]</scope>
    <source>
        <strain evidence="1 2">BL J</strain>
    </source>
</reference>